<feature type="chain" id="PRO_5041234070" description="TIL domain-containing protein" evidence="4">
    <location>
        <begin position="24"/>
        <end position="93"/>
    </location>
</feature>
<dbReference type="InterPro" id="IPR036084">
    <property type="entry name" value="Ser_inhib-like_sf"/>
</dbReference>
<feature type="signal peptide" evidence="4">
    <location>
        <begin position="1"/>
        <end position="23"/>
    </location>
</feature>
<dbReference type="SUPFAM" id="SSF57567">
    <property type="entry name" value="Serine protease inhibitors"/>
    <property type="match status" value="1"/>
</dbReference>
<comment type="caution">
    <text evidence="6">The sequence shown here is derived from an EMBL/GenBank/DDBJ whole genome shotgun (WGS) entry which is preliminary data.</text>
</comment>
<protein>
    <recommendedName>
        <fullName evidence="5">TIL domain-containing protein</fullName>
    </recommendedName>
</protein>
<dbReference type="Pfam" id="PF01826">
    <property type="entry name" value="TIL"/>
    <property type="match status" value="1"/>
</dbReference>
<organism evidence="6 7">
    <name type="scientific">Microctonus hyperodae</name>
    <name type="common">Parasitoid wasp</name>
    <dbReference type="NCBI Taxonomy" id="165561"/>
    <lineage>
        <taxon>Eukaryota</taxon>
        <taxon>Metazoa</taxon>
        <taxon>Ecdysozoa</taxon>
        <taxon>Arthropoda</taxon>
        <taxon>Hexapoda</taxon>
        <taxon>Insecta</taxon>
        <taxon>Pterygota</taxon>
        <taxon>Neoptera</taxon>
        <taxon>Endopterygota</taxon>
        <taxon>Hymenoptera</taxon>
        <taxon>Apocrita</taxon>
        <taxon>Ichneumonoidea</taxon>
        <taxon>Braconidae</taxon>
        <taxon>Euphorinae</taxon>
        <taxon>Microctonus</taxon>
    </lineage>
</organism>
<keyword evidence="7" id="KW-1185">Reference proteome</keyword>
<reference evidence="6" key="1">
    <citation type="journal article" date="2023" name="bioRxiv">
        <title>Scaffold-level genome assemblies of two parasitoid biocontrol wasps reveal the parthenogenesis mechanism and an associated novel virus.</title>
        <authorList>
            <person name="Inwood S."/>
            <person name="Skelly J."/>
            <person name="Guhlin J."/>
            <person name="Harrop T."/>
            <person name="Goldson S."/>
            <person name="Dearden P."/>
        </authorList>
    </citation>
    <scope>NUCLEOTIDE SEQUENCE</scope>
    <source>
        <strain evidence="6">Lincoln</strain>
        <tissue evidence="6">Whole body</tissue>
    </source>
</reference>
<gene>
    <name evidence="6" type="ORF">PV327_009535</name>
</gene>
<dbReference type="AlphaFoldDB" id="A0AA39CAN6"/>
<name>A0AA39CAN6_MICHY</name>
<dbReference type="InterPro" id="IPR051368">
    <property type="entry name" value="SerProtInhib-TIL_Domain"/>
</dbReference>
<dbReference type="EMBL" id="JAQQBR010001835">
    <property type="protein sequence ID" value="KAK0161016.1"/>
    <property type="molecule type" value="Genomic_DNA"/>
</dbReference>
<dbReference type="PANTHER" id="PTHR23259:SF70">
    <property type="entry name" value="ACCESSORY GLAND PROTEIN ACP62F-RELATED"/>
    <property type="match status" value="1"/>
</dbReference>
<dbReference type="Gene3D" id="2.10.25.10">
    <property type="entry name" value="Laminin"/>
    <property type="match status" value="1"/>
</dbReference>
<sequence length="93" mass="10039">MDYVGVKLLIALAIISTFAKVDAKPQLGLGKLPECNGGPHDKLRECGSSCPSTCSTPDPQICTMQCIINVCQCDEDYVRGPNGQCIHRDQCPK</sequence>
<keyword evidence="3" id="KW-1015">Disulfide bond</keyword>
<evidence type="ECO:0000259" key="5">
    <source>
        <dbReference type="Pfam" id="PF01826"/>
    </source>
</evidence>
<dbReference type="CDD" id="cd19941">
    <property type="entry name" value="TIL"/>
    <property type="match status" value="1"/>
</dbReference>
<dbReference type="GO" id="GO:0030414">
    <property type="term" value="F:peptidase inhibitor activity"/>
    <property type="evidence" value="ECO:0007669"/>
    <property type="project" value="UniProtKB-KW"/>
</dbReference>
<dbReference type="Proteomes" id="UP001168972">
    <property type="component" value="Unassembled WGS sequence"/>
</dbReference>
<evidence type="ECO:0000313" key="7">
    <source>
        <dbReference type="Proteomes" id="UP001168972"/>
    </source>
</evidence>
<dbReference type="PANTHER" id="PTHR23259">
    <property type="entry name" value="RIDDLE"/>
    <property type="match status" value="1"/>
</dbReference>
<dbReference type="InterPro" id="IPR002919">
    <property type="entry name" value="TIL_dom"/>
</dbReference>
<evidence type="ECO:0000256" key="4">
    <source>
        <dbReference type="SAM" id="SignalP"/>
    </source>
</evidence>
<accession>A0AA39CAN6</accession>
<keyword evidence="2" id="KW-0646">Protease inhibitor</keyword>
<comment type="similarity">
    <text evidence="1">Belongs to the serine protease inhibitor-like (TIL domain-containing) family.</text>
</comment>
<evidence type="ECO:0000256" key="1">
    <source>
        <dbReference type="ARBA" id="ARBA00007611"/>
    </source>
</evidence>
<evidence type="ECO:0000256" key="2">
    <source>
        <dbReference type="ARBA" id="ARBA00022690"/>
    </source>
</evidence>
<proteinExistence type="inferred from homology"/>
<feature type="domain" description="TIL" evidence="5">
    <location>
        <begin position="39"/>
        <end position="91"/>
    </location>
</feature>
<reference evidence="6" key="2">
    <citation type="submission" date="2023-03" db="EMBL/GenBank/DDBJ databases">
        <authorList>
            <person name="Inwood S.N."/>
            <person name="Skelly J.G."/>
            <person name="Guhlin J."/>
            <person name="Harrop T.W.R."/>
            <person name="Goldson S.G."/>
            <person name="Dearden P.K."/>
        </authorList>
    </citation>
    <scope>NUCLEOTIDE SEQUENCE</scope>
    <source>
        <strain evidence="6">Lincoln</strain>
        <tissue evidence="6">Whole body</tissue>
    </source>
</reference>
<evidence type="ECO:0000256" key="3">
    <source>
        <dbReference type="ARBA" id="ARBA00023157"/>
    </source>
</evidence>
<keyword evidence="4" id="KW-0732">Signal</keyword>
<evidence type="ECO:0000313" key="6">
    <source>
        <dbReference type="EMBL" id="KAK0161016.1"/>
    </source>
</evidence>